<comment type="caution">
    <text evidence="1">The sequence shown here is derived from an EMBL/GenBank/DDBJ whole genome shotgun (WGS) entry which is preliminary data.</text>
</comment>
<protein>
    <submittedName>
        <fullName evidence="1">Uncharacterized protein</fullName>
    </submittedName>
</protein>
<gene>
    <name evidence="1" type="ORF">A5628_03240</name>
</gene>
<organism evidence="1 2">
    <name type="scientific">Mycobacterium colombiense</name>
    <dbReference type="NCBI Taxonomy" id="339268"/>
    <lineage>
        <taxon>Bacteria</taxon>
        <taxon>Bacillati</taxon>
        <taxon>Actinomycetota</taxon>
        <taxon>Actinomycetes</taxon>
        <taxon>Mycobacteriales</taxon>
        <taxon>Mycobacteriaceae</taxon>
        <taxon>Mycobacterium</taxon>
        <taxon>Mycobacterium avium complex (MAC)</taxon>
    </lineage>
</organism>
<name>A0A853M131_9MYCO</name>
<proteinExistence type="predicted"/>
<evidence type="ECO:0000313" key="1">
    <source>
        <dbReference type="EMBL" id="OBJ62190.1"/>
    </source>
</evidence>
<reference evidence="1 2" key="1">
    <citation type="submission" date="2016-06" db="EMBL/GenBank/DDBJ databases">
        <authorList>
            <person name="Sutton G."/>
            <person name="Brinkac L."/>
            <person name="Sanka R."/>
            <person name="Adams M."/>
            <person name="Lau E."/>
            <person name="Garcia-Basteiro A."/>
            <person name="Lopez-Varela E."/>
            <person name="Palencia S."/>
        </authorList>
    </citation>
    <scope>NUCLEOTIDE SEQUENCE [LARGE SCALE GENOMIC DNA]</scope>
    <source>
        <strain evidence="1 2">1164983.0</strain>
    </source>
</reference>
<dbReference type="AlphaFoldDB" id="A0A853M131"/>
<evidence type="ECO:0000313" key="2">
    <source>
        <dbReference type="Proteomes" id="UP000093894"/>
    </source>
</evidence>
<accession>A0A853M131</accession>
<dbReference type="Proteomes" id="UP000093894">
    <property type="component" value="Unassembled WGS sequence"/>
</dbReference>
<dbReference type="RefSeq" id="WP_065053043.1">
    <property type="nucleotide sequence ID" value="NZ_LZKW01000132.1"/>
</dbReference>
<sequence length="96" mass="10092">MQEYETDCALIDPSAALSGRGVTLLPCPASTPAMPSWASTVLELLGEDCLDDLEMMALESLARAALAFCADPQDADVIASMEEAGRSLLEISQLSS</sequence>
<dbReference type="EMBL" id="LZLG01000044">
    <property type="protein sequence ID" value="OBJ62190.1"/>
    <property type="molecule type" value="Genomic_DNA"/>
</dbReference>